<proteinExistence type="predicted"/>
<evidence type="ECO:0008006" key="3">
    <source>
        <dbReference type="Google" id="ProtNLM"/>
    </source>
</evidence>
<sequence>MSYLPLDQYQRKWIFTHASMPVPEADLAQIKPMEPLRAAQFWKENISATSPDAERLSSQDWPRKANNWLDETSWMAEWESDDPDLPEALSAHLPWQDDVTVYFCYEKYNVLETKWSVFKRHWKNFLFYDDGPFLLGRRRKEALWFSSEGKVKLGQCPLKNPA</sequence>
<protein>
    <recommendedName>
        <fullName evidence="3">DUF2947 domain-containing protein</fullName>
    </recommendedName>
</protein>
<gene>
    <name evidence="1" type="ORF">AAY55_00565</name>
</gene>
<reference evidence="1 2" key="1">
    <citation type="journal article" date="2015" name="Genome Biol. Evol.">
        <title>The Dynamics of Genetic Interactions between Vibrio metoecus and Vibrio cholerae, Two Close Relatives Co-Occurring in the Environment.</title>
        <authorList>
            <person name="Orata F.D."/>
            <person name="Kirchberger P.C."/>
            <person name="Meheust R."/>
            <person name="Barlow E.J."/>
            <person name="Tarr C.L."/>
            <person name="Boucher Y."/>
        </authorList>
    </citation>
    <scope>NUCLEOTIDE SEQUENCE [LARGE SCALE GENOMIC DNA]</scope>
    <source>
        <strain evidence="1 2">08-2459</strain>
    </source>
</reference>
<dbReference type="InterPro" id="IPR021334">
    <property type="entry name" value="DUF2947"/>
</dbReference>
<evidence type="ECO:0000313" key="1">
    <source>
        <dbReference type="EMBL" id="KQA24626.1"/>
    </source>
</evidence>
<name>A0A0N8UI52_VIBMT</name>
<accession>A0A0N8UI52</accession>
<dbReference type="Pfam" id="PF11163">
    <property type="entry name" value="DUF2947"/>
    <property type="match status" value="1"/>
</dbReference>
<comment type="caution">
    <text evidence="1">The sequence shown here is derived from an EMBL/GenBank/DDBJ whole genome shotgun (WGS) entry which is preliminary data.</text>
</comment>
<dbReference type="PATRIC" id="fig|1481663.8.peg.175"/>
<dbReference type="EMBL" id="LCUF01000001">
    <property type="protein sequence ID" value="KQA24626.1"/>
    <property type="molecule type" value="Genomic_DNA"/>
</dbReference>
<evidence type="ECO:0000313" key="2">
    <source>
        <dbReference type="Proteomes" id="UP000053724"/>
    </source>
</evidence>
<organism evidence="1 2">
    <name type="scientific">Vibrio metoecus</name>
    <dbReference type="NCBI Taxonomy" id="1481663"/>
    <lineage>
        <taxon>Bacteria</taxon>
        <taxon>Pseudomonadati</taxon>
        <taxon>Pseudomonadota</taxon>
        <taxon>Gammaproteobacteria</taxon>
        <taxon>Vibrionales</taxon>
        <taxon>Vibrionaceae</taxon>
        <taxon>Vibrio</taxon>
    </lineage>
</organism>
<dbReference type="AlphaFoldDB" id="A0A0N8UI52"/>
<dbReference type="Proteomes" id="UP000053724">
    <property type="component" value="Unassembled WGS sequence"/>
</dbReference>